<dbReference type="InterPro" id="IPR050743">
    <property type="entry name" value="2-oxoacid_DH_E2_comp"/>
</dbReference>
<dbReference type="Pfam" id="PF02817">
    <property type="entry name" value="E3_binding"/>
    <property type="match status" value="1"/>
</dbReference>
<feature type="compositionally biased region" description="Basic and acidic residues" evidence="8">
    <location>
        <begin position="339"/>
        <end position="348"/>
    </location>
</feature>
<dbReference type="CDD" id="cd06849">
    <property type="entry name" value="lipoyl_domain"/>
    <property type="match status" value="2"/>
</dbReference>
<feature type="region of interest" description="Disordered" evidence="8">
    <location>
        <begin position="39"/>
        <end position="62"/>
    </location>
</feature>
<feature type="region of interest" description="Disordered" evidence="8">
    <location>
        <begin position="303"/>
        <end position="348"/>
    </location>
</feature>
<proteinExistence type="inferred from homology"/>
<dbReference type="NCBIfam" id="TIGR02927">
    <property type="entry name" value="SucB_Actino"/>
    <property type="match status" value="1"/>
</dbReference>
<dbReference type="InterPro" id="IPR003016">
    <property type="entry name" value="2-oxoA_DH_lipoyl-BS"/>
</dbReference>
<comment type="similarity">
    <text evidence="2 7">Belongs to the 2-oxoacid dehydrogenase family.</text>
</comment>
<evidence type="ECO:0000256" key="4">
    <source>
        <dbReference type="ARBA" id="ARBA00022679"/>
    </source>
</evidence>
<feature type="compositionally biased region" description="Low complexity" evidence="8">
    <location>
        <begin position="228"/>
        <end position="240"/>
    </location>
</feature>
<evidence type="ECO:0000256" key="3">
    <source>
        <dbReference type="ARBA" id="ARBA00011484"/>
    </source>
</evidence>
<dbReference type="InterPro" id="IPR014276">
    <property type="entry name" value="2-oxoglutarate_DH_E2"/>
</dbReference>
<keyword evidence="5 7" id="KW-0450">Lipoyl</keyword>
<feature type="domain" description="Peripheral subunit-binding (PSBD)" evidence="10">
    <location>
        <begin position="260"/>
        <end position="300"/>
    </location>
</feature>
<sequence>MAKVDVEMPKMGESITEGTVIVWHKQPGDEVEQDETLLEIGTDKVDTEVPSPEAGTLTDILVEEGDTVEVGTIIARIETEADAAVDAKPSDAPEDSAGEDQEAAVDDQEATEVAKEQADADSAGASGGEDHEIVMPKMGESITEGTIIAWHKEIGDEVDLDETILEIGTDKVDTEVPSPAAGVLKERLVEEGETVEVGTPIAVIGAEAGSAAPQPSTPAPDTSDESQQEATQEAASAPTSGDGAVASGEPIERRGPDGSFYSPLVRSIAEEEGLSMSELQSIEGSGREGRVTKEDVLDYLETREAGGTQTATETAAPATAPSRPPRPSRPAPSGGSGYKVEEGPSADELRQRYDERVEIVEMDRMRKITAEHMVRSKATSAHVTSFAEADVTGLVKFREKNKQAFQEREGIKLTFTPFFVKAAVEALRKHPVLNASVEGDKIVMKKDYHVGIAVAIGKKGLMAPVIRDAGNLNLTGLASKAANIADRARNKQLQPDELQGGTFTVTNIGSLGSLMGTPIINQPQVGILATGAIKKRPVVVEDPDMGDVIAVRHMMYLSLSYDHRIIDGSMGSSFLHTVVDELESISPDDNLL</sequence>
<dbReference type="EMBL" id="PDEQ01000004">
    <property type="protein sequence ID" value="PEN13673.1"/>
    <property type="molecule type" value="Genomic_DNA"/>
</dbReference>
<organism evidence="11 12">
    <name type="scientific">Longibacter salinarum</name>
    <dbReference type="NCBI Taxonomy" id="1850348"/>
    <lineage>
        <taxon>Bacteria</taxon>
        <taxon>Pseudomonadati</taxon>
        <taxon>Rhodothermota</taxon>
        <taxon>Rhodothermia</taxon>
        <taxon>Rhodothermales</taxon>
        <taxon>Salisaetaceae</taxon>
        <taxon>Longibacter</taxon>
    </lineage>
</organism>
<evidence type="ECO:0000259" key="9">
    <source>
        <dbReference type="PROSITE" id="PS50968"/>
    </source>
</evidence>
<dbReference type="RefSeq" id="WP_098075597.1">
    <property type="nucleotide sequence ID" value="NZ_PDEQ01000004.1"/>
</dbReference>
<evidence type="ECO:0000313" key="12">
    <source>
        <dbReference type="Proteomes" id="UP000220102"/>
    </source>
</evidence>
<comment type="cofactor">
    <cofactor evidence="1 7">
        <name>(R)-lipoate</name>
        <dbReference type="ChEBI" id="CHEBI:83088"/>
    </cofactor>
</comment>
<dbReference type="GO" id="GO:0031405">
    <property type="term" value="F:lipoic acid binding"/>
    <property type="evidence" value="ECO:0007669"/>
    <property type="project" value="TreeGrafter"/>
</dbReference>
<dbReference type="InterPro" id="IPR023213">
    <property type="entry name" value="CAT-like_dom_sf"/>
</dbReference>
<feature type="region of interest" description="Disordered" evidence="8">
    <location>
        <begin position="201"/>
        <end position="264"/>
    </location>
</feature>
<dbReference type="SUPFAM" id="SSF52777">
    <property type="entry name" value="CoA-dependent acyltransferases"/>
    <property type="match status" value="1"/>
</dbReference>
<comment type="subunit">
    <text evidence="3">Forms a 24-polypeptide structural core with octahedral symmetry.</text>
</comment>
<dbReference type="Proteomes" id="UP000220102">
    <property type="component" value="Unassembled WGS sequence"/>
</dbReference>
<name>A0A2A8CYJ4_9BACT</name>
<accession>A0A2A8CYJ4</accession>
<keyword evidence="6 7" id="KW-0012">Acyltransferase</keyword>
<evidence type="ECO:0000256" key="1">
    <source>
        <dbReference type="ARBA" id="ARBA00001938"/>
    </source>
</evidence>
<evidence type="ECO:0000256" key="2">
    <source>
        <dbReference type="ARBA" id="ARBA00007317"/>
    </source>
</evidence>
<dbReference type="Gene3D" id="3.30.559.10">
    <property type="entry name" value="Chloramphenicol acetyltransferase-like domain"/>
    <property type="match status" value="1"/>
</dbReference>
<evidence type="ECO:0000256" key="7">
    <source>
        <dbReference type="RuleBase" id="RU003423"/>
    </source>
</evidence>
<feature type="compositionally biased region" description="Low complexity" evidence="8">
    <location>
        <begin position="305"/>
        <end position="321"/>
    </location>
</feature>
<feature type="compositionally biased region" description="Acidic residues" evidence="8">
    <location>
        <begin position="92"/>
        <end position="110"/>
    </location>
</feature>
<dbReference type="SUPFAM" id="SSF51230">
    <property type="entry name" value="Single hybrid motif"/>
    <property type="match status" value="2"/>
</dbReference>
<comment type="caution">
    <text evidence="11">The sequence shown here is derived from an EMBL/GenBank/DDBJ whole genome shotgun (WGS) entry which is preliminary data.</text>
</comment>
<dbReference type="InterPro" id="IPR000089">
    <property type="entry name" value="Biotin_lipoyl"/>
</dbReference>
<dbReference type="PANTHER" id="PTHR43178">
    <property type="entry name" value="DIHYDROLIPOAMIDE ACETYLTRANSFERASE COMPONENT OF PYRUVATE DEHYDROGENASE COMPLEX"/>
    <property type="match status" value="1"/>
</dbReference>
<evidence type="ECO:0000259" key="10">
    <source>
        <dbReference type="PROSITE" id="PS51826"/>
    </source>
</evidence>
<dbReference type="PROSITE" id="PS50968">
    <property type="entry name" value="BIOTINYL_LIPOYL"/>
    <property type="match status" value="2"/>
</dbReference>
<dbReference type="InterPro" id="IPR036625">
    <property type="entry name" value="E3-bd_dom_sf"/>
</dbReference>
<dbReference type="InterPro" id="IPR011053">
    <property type="entry name" value="Single_hybrid_motif"/>
</dbReference>
<dbReference type="PROSITE" id="PS00189">
    <property type="entry name" value="LIPOYL"/>
    <property type="match status" value="2"/>
</dbReference>
<evidence type="ECO:0000256" key="5">
    <source>
        <dbReference type="ARBA" id="ARBA00022823"/>
    </source>
</evidence>
<dbReference type="FunFam" id="3.30.559.10:FF:000007">
    <property type="entry name" value="Dihydrolipoamide acetyltransferase component of pyruvate dehydrogenase complex"/>
    <property type="match status" value="1"/>
</dbReference>
<dbReference type="InterPro" id="IPR001078">
    <property type="entry name" value="2-oxoacid_DH_actylTfrase"/>
</dbReference>
<dbReference type="GO" id="GO:0005737">
    <property type="term" value="C:cytoplasm"/>
    <property type="evidence" value="ECO:0007669"/>
    <property type="project" value="TreeGrafter"/>
</dbReference>
<dbReference type="GO" id="GO:0016407">
    <property type="term" value="F:acetyltransferase activity"/>
    <property type="evidence" value="ECO:0007669"/>
    <property type="project" value="TreeGrafter"/>
</dbReference>
<keyword evidence="4 7" id="KW-0808">Transferase</keyword>
<dbReference type="Gene3D" id="2.40.50.100">
    <property type="match status" value="2"/>
</dbReference>
<evidence type="ECO:0000256" key="8">
    <source>
        <dbReference type="SAM" id="MobiDB-lite"/>
    </source>
</evidence>
<dbReference type="Pfam" id="PF00198">
    <property type="entry name" value="2-oxoacid_dh"/>
    <property type="match status" value="1"/>
</dbReference>
<dbReference type="InterPro" id="IPR004167">
    <property type="entry name" value="PSBD"/>
</dbReference>
<evidence type="ECO:0000256" key="6">
    <source>
        <dbReference type="ARBA" id="ARBA00023315"/>
    </source>
</evidence>
<evidence type="ECO:0000313" key="11">
    <source>
        <dbReference type="EMBL" id="PEN13673.1"/>
    </source>
</evidence>
<dbReference type="PROSITE" id="PS51826">
    <property type="entry name" value="PSBD"/>
    <property type="match status" value="1"/>
</dbReference>
<feature type="domain" description="Lipoyl-binding" evidence="9">
    <location>
        <begin position="3"/>
        <end position="78"/>
    </location>
</feature>
<dbReference type="SUPFAM" id="SSF47005">
    <property type="entry name" value="Peripheral subunit-binding domain of 2-oxo acid dehydrogenase complex"/>
    <property type="match status" value="1"/>
</dbReference>
<dbReference type="PANTHER" id="PTHR43178:SF5">
    <property type="entry name" value="LIPOAMIDE ACYLTRANSFERASE COMPONENT OF BRANCHED-CHAIN ALPHA-KETO ACID DEHYDROGENASE COMPLEX, MITOCHONDRIAL"/>
    <property type="match status" value="1"/>
</dbReference>
<dbReference type="AlphaFoldDB" id="A0A2A8CYJ4"/>
<reference evidence="11 12" key="1">
    <citation type="submission" date="2017-10" db="EMBL/GenBank/DDBJ databases">
        <title>Draft genome of Longibacter Salinarum.</title>
        <authorList>
            <person name="Goh K.M."/>
            <person name="Shamsir M.S."/>
            <person name="Lim S.W."/>
        </authorList>
    </citation>
    <scope>NUCLEOTIDE SEQUENCE [LARGE SCALE GENOMIC DNA]</scope>
    <source>
        <strain evidence="11 12">KCTC 52045</strain>
    </source>
</reference>
<dbReference type="Pfam" id="PF00364">
    <property type="entry name" value="Biotin_lipoyl"/>
    <property type="match status" value="2"/>
</dbReference>
<dbReference type="OrthoDB" id="9805770at2"/>
<dbReference type="Gene3D" id="4.10.320.10">
    <property type="entry name" value="E3-binding domain"/>
    <property type="match status" value="1"/>
</dbReference>
<keyword evidence="12" id="KW-1185">Reference proteome</keyword>
<feature type="domain" description="Lipoyl-binding" evidence="9">
    <location>
        <begin position="130"/>
        <end position="205"/>
    </location>
</feature>
<protein>
    <recommendedName>
        <fullName evidence="7">Dihydrolipoamide acetyltransferase component of pyruvate dehydrogenase complex</fullName>
        <ecNumber evidence="7">2.3.1.-</ecNumber>
    </recommendedName>
</protein>
<gene>
    <name evidence="11" type="primary">sucB</name>
    <name evidence="11" type="ORF">CRI94_09300</name>
</gene>
<feature type="region of interest" description="Disordered" evidence="8">
    <location>
        <begin position="272"/>
        <end position="291"/>
    </location>
</feature>
<dbReference type="EC" id="2.3.1.-" evidence="7"/>
<feature type="region of interest" description="Disordered" evidence="8">
    <location>
        <begin position="78"/>
        <end position="135"/>
    </location>
</feature>